<feature type="domain" description="VOC" evidence="4">
    <location>
        <begin position="158"/>
        <end position="268"/>
    </location>
</feature>
<dbReference type="InterPro" id="IPR029068">
    <property type="entry name" value="Glyas_Bleomycin-R_OHBP_Dase"/>
</dbReference>
<dbReference type="InterPro" id="IPR000182">
    <property type="entry name" value="GNAT_dom"/>
</dbReference>
<organism evidence="5 6">
    <name type="scientific">Paenibacillus lautus</name>
    <name type="common">Bacillus lautus</name>
    <dbReference type="NCBI Taxonomy" id="1401"/>
    <lineage>
        <taxon>Bacteria</taxon>
        <taxon>Bacillati</taxon>
        <taxon>Bacillota</taxon>
        <taxon>Bacilli</taxon>
        <taxon>Bacillales</taxon>
        <taxon>Paenibacillaceae</taxon>
        <taxon>Paenibacillus</taxon>
    </lineage>
</organism>
<evidence type="ECO:0000313" key="6">
    <source>
        <dbReference type="Proteomes" id="UP000266552"/>
    </source>
</evidence>
<dbReference type="KEGG" id="plw:D5F53_09210"/>
<evidence type="ECO:0000256" key="1">
    <source>
        <dbReference type="ARBA" id="ARBA00022679"/>
    </source>
</evidence>
<dbReference type="PANTHER" id="PTHR43800">
    <property type="entry name" value="PEPTIDYL-LYSINE N-ACETYLTRANSFERASE YJAB"/>
    <property type="match status" value="1"/>
</dbReference>
<sequence>MIIRQMTNEDLNDLIEIWLAASKEAHHFIPAEYWESKQGDMRDIYLPMAETYLLEETGQIRGFVSLVGEDLAALFIDPSRQNQGCGRALLRYAMDLRDTLKLRVYADNQRALRFYAKNGFERLEETVDPDTEQQEHIMIWSKNKVQRKDNMSVSIFQHIDTVFVPTRNIKSAKEWYTGVLGGRIGWESEQGEYQCILFGQTSLTLFSTEEERYFERRHALFNFFVPNVEDAYRHLRKQNVRVDTILEYGATYFTFYDLDDNCLEVCSY</sequence>
<dbReference type="Gene3D" id="3.40.630.30">
    <property type="match status" value="1"/>
</dbReference>
<gene>
    <name evidence="5" type="ORF">D5F53_09210</name>
</gene>
<dbReference type="RefSeq" id="WP_119847447.1">
    <property type="nucleotide sequence ID" value="NZ_CP032412.1"/>
</dbReference>
<keyword evidence="6" id="KW-1185">Reference proteome</keyword>
<dbReference type="PROSITE" id="PS51819">
    <property type="entry name" value="VOC"/>
    <property type="match status" value="1"/>
</dbReference>
<dbReference type="Pfam" id="PF13508">
    <property type="entry name" value="Acetyltransf_7"/>
    <property type="match status" value="1"/>
</dbReference>
<feature type="domain" description="N-acetyltransferase" evidence="3">
    <location>
        <begin position="1"/>
        <end position="146"/>
    </location>
</feature>
<evidence type="ECO:0000259" key="4">
    <source>
        <dbReference type="PROSITE" id="PS51819"/>
    </source>
</evidence>
<proteinExistence type="predicted"/>
<dbReference type="InterPro" id="IPR016181">
    <property type="entry name" value="Acyl_CoA_acyltransferase"/>
</dbReference>
<accession>A0A385TFV5</accession>
<dbReference type="SUPFAM" id="SSF55729">
    <property type="entry name" value="Acyl-CoA N-acyltransferases (Nat)"/>
    <property type="match status" value="1"/>
</dbReference>
<dbReference type="AlphaFoldDB" id="A0A385TFV5"/>
<evidence type="ECO:0000256" key="2">
    <source>
        <dbReference type="ARBA" id="ARBA00023315"/>
    </source>
</evidence>
<dbReference type="CDD" id="cd04301">
    <property type="entry name" value="NAT_SF"/>
    <property type="match status" value="1"/>
</dbReference>
<evidence type="ECO:0000313" key="5">
    <source>
        <dbReference type="EMBL" id="AYB43450.1"/>
    </source>
</evidence>
<reference evidence="5 6" key="1">
    <citation type="submission" date="2018-09" db="EMBL/GenBank/DDBJ databases">
        <title>Genome Sequence of Paenibacillus lautus Strain E7593-69, Azo Dye-Degrading Bacteria, Isolated from Commercial Tattoo Inks.</title>
        <authorList>
            <person name="Nho S.W."/>
            <person name="Kim S.-J."/>
            <person name="Kweon O."/>
            <person name="Cerniglia C.E."/>
        </authorList>
    </citation>
    <scope>NUCLEOTIDE SEQUENCE [LARGE SCALE GENOMIC DNA]</scope>
    <source>
        <strain evidence="5 6">E7593-69</strain>
    </source>
</reference>
<dbReference type="Proteomes" id="UP000266552">
    <property type="component" value="Chromosome"/>
</dbReference>
<name>A0A385TFV5_PAELA</name>
<dbReference type="SUPFAM" id="SSF54593">
    <property type="entry name" value="Glyoxalase/Bleomycin resistance protein/Dihydroxybiphenyl dioxygenase"/>
    <property type="match status" value="1"/>
</dbReference>
<dbReference type="GO" id="GO:0016747">
    <property type="term" value="F:acyltransferase activity, transferring groups other than amino-acyl groups"/>
    <property type="evidence" value="ECO:0007669"/>
    <property type="project" value="InterPro"/>
</dbReference>
<keyword evidence="2" id="KW-0012">Acyltransferase</keyword>
<dbReference type="EMBL" id="CP032412">
    <property type="protein sequence ID" value="AYB43450.1"/>
    <property type="molecule type" value="Genomic_DNA"/>
</dbReference>
<dbReference type="CDD" id="cd06587">
    <property type="entry name" value="VOC"/>
    <property type="match status" value="1"/>
</dbReference>
<keyword evidence="1 5" id="KW-0808">Transferase</keyword>
<dbReference type="NCBIfam" id="NF007853">
    <property type="entry name" value="PRK10562.1"/>
    <property type="match status" value="1"/>
</dbReference>
<dbReference type="PANTHER" id="PTHR43800:SF1">
    <property type="entry name" value="PEPTIDYL-LYSINE N-ACETYLTRANSFERASE YJAB"/>
    <property type="match status" value="1"/>
</dbReference>
<dbReference type="PROSITE" id="PS51186">
    <property type="entry name" value="GNAT"/>
    <property type="match status" value="1"/>
</dbReference>
<protein>
    <submittedName>
        <fullName evidence="5">N-acetyltransferase</fullName>
    </submittedName>
</protein>
<evidence type="ECO:0000259" key="3">
    <source>
        <dbReference type="PROSITE" id="PS51186"/>
    </source>
</evidence>
<dbReference type="Gene3D" id="3.10.180.10">
    <property type="entry name" value="2,3-Dihydroxybiphenyl 1,2-Dioxygenase, domain 1"/>
    <property type="match status" value="1"/>
</dbReference>
<dbReference type="InterPro" id="IPR004360">
    <property type="entry name" value="Glyas_Fos-R_dOase_dom"/>
</dbReference>
<dbReference type="InterPro" id="IPR037523">
    <property type="entry name" value="VOC_core"/>
</dbReference>
<dbReference type="Pfam" id="PF00903">
    <property type="entry name" value="Glyoxalase"/>
    <property type="match status" value="1"/>
</dbReference>